<dbReference type="Proteomes" id="UP000085678">
    <property type="component" value="Unplaced"/>
</dbReference>
<keyword evidence="4 6" id="KW-0862">Zinc</keyword>
<dbReference type="Pfam" id="PF00107">
    <property type="entry name" value="ADH_zinc_N"/>
    <property type="match status" value="1"/>
</dbReference>
<dbReference type="InterPro" id="IPR011032">
    <property type="entry name" value="GroES-like_sf"/>
</dbReference>
<dbReference type="SUPFAM" id="SSF50129">
    <property type="entry name" value="GroES-like"/>
    <property type="match status" value="1"/>
</dbReference>
<dbReference type="InterPro" id="IPR013154">
    <property type="entry name" value="ADH-like_N"/>
</dbReference>
<feature type="domain" description="Enoyl reductase (ER)" evidence="7">
    <location>
        <begin position="13"/>
        <end position="371"/>
    </location>
</feature>
<dbReference type="AlphaFoldDB" id="A0A1S3HLJ4"/>
<evidence type="ECO:0000256" key="4">
    <source>
        <dbReference type="ARBA" id="ARBA00022833"/>
    </source>
</evidence>
<evidence type="ECO:0000256" key="5">
    <source>
        <dbReference type="ARBA" id="ARBA00023002"/>
    </source>
</evidence>
<keyword evidence="8" id="KW-1185">Reference proteome</keyword>
<keyword evidence="3 6" id="KW-0479">Metal-binding</keyword>
<sequence>MSAPVMRSAQVPAPKEPLKIVEQAIPKPPPEGLVIKTSFAGICHSDIHLWENKTELGDGKEMTFLSDPHNFVLGHEISGIVHSLGDKASADDPDIKVGDRVVIYSFIGCRKCDVCSGGSNQLCPDAIKGTLGAQQPGGYATYVSVPEKKFAVKVPESVGMDTAAIIACSGVTTYHGVSVVKPTLEELLKLRGKTKLLVIGAGGLGLWCVQIAKAILPPDVRVISADITTSKLEIAKAAGADDVILWDPAVDESTLVERTKEISGGGVDAVIDLVNNGITTSRALNCLNYGGILAIIGLFGGSINIQLPIFACKTHCLRGVYVASPQHLRELVKLVAEKQLKPPPMSYFSLDQANEALMMLRDGKINGRALLKMDD</sequence>
<dbReference type="PROSITE" id="PS01162">
    <property type="entry name" value="QOR_ZETA_CRYSTAL"/>
    <property type="match status" value="1"/>
</dbReference>
<dbReference type="PROSITE" id="PS00059">
    <property type="entry name" value="ADH_ZINC"/>
    <property type="match status" value="1"/>
</dbReference>
<dbReference type="InterPro" id="IPR020843">
    <property type="entry name" value="ER"/>
</dbReference>
<comment type="cofactor">
    <cofactor evidence="1 6">
        <name>Zn(2+)</name>
        <dbReference type="ChEBI" id="CHEBI:29105"/>
    </cofactor>
</comment>
<dbReference type="RefSeq" id="XP_013385884.1">
    <property type="nucleotide sequence ID" value="XM_013530430.1"/>
</dbReference>
<proteinExistence type="inferred from homology"/>
<dbReference type="InParanoid" id="A0A1S3HLJ4"/>
<reference evidence="9" key="1">
    <citation type="submission" date="2025-08" db="UniProtKB">
        <authorList>
            <consortium name="RefSeq"/>
        </authorList>
    </citation>
    <scope>IDENTIFICATION</scope>
    <source>
        <tissue evidence="9">Gonads</tissue>
    </source>
</reference>
<evidence type="ECO:0000256" key="6">
    <source>
        <dbReference type="RuleBase" id="RU361277"/>
    </source>
</evidence>
<dbReference type="GeneID" id="106155546"/>
<dbReference type="KEGG" id="lak:106155546"/>
<dbReference type="GO" id="GO:0004022">
    <property type="term" value="F:alcohol dehydrogenase (NAD+) activity"/>
    <property type="evidence" value="ECO:0007669"/>
    <property type="project" value="TreeGrafter"/>
</dbReference>
<evidence type="ECO:0000259" key="7">
    <source>
        <dbReference type="SMART" id="SM00829"/>
    </source>
</evidence>
<evidence type="ECO:0000313" key="8">
    <source>
        <dbReference type="Proteomes" id="UP000085678"/>
    </source>
</evidence>
<organism evidence="8 9">
    <name type="scientific">Lingula anatina</name>
    <name type="common">Brachiopod</name>
    <name type="synonym">Lingula unguis</name>
    <dbReference type="NCBI Taxonomy" id="7574"/>
    <lineage>
        <taxon>Eukaryota</taxon>
        <taxon>Metazoa</taxon>
        <taxon>Spiralia</taxon>
        <taxon>Lophotrochozoa</taxon>
        <taxon>Brachiopoda</taxon>
        <taxon>Linguliformea</taxon>
        <taxon>Lingulata</taxon>
        <taxon>Lingulida</taxon>
        <taxon>Linguloidea</taxon>
        <taxon>Lingulidae</taxon>
        <taxon>Lingula</taxon>
    </lineage>
</organism>
<dbReference type="InterPro" id="IPR036291">
    <property type="entry name" value="NAD(P)-bd_dom_sf"/>
</dbReference>
<dbReference type="Gene3D" id="3.40.50.720">
    <property type="entry name" value="NAD(P)-binding Rossmann-like Domain"/>
    <property type="match status" value="1"/>
</dbReference>
<dbReference type="GO" id="GO:0008270">
    <property type="term" value="F:zinc ion binding"/>
    <property type="evidence" value="ECO:0007669"/>
    <property type="project" value="InterPro"/>
</dbReference>
<evidence type="ECO:0000256" key="2">
    <source>
        <dbReference type="ARBA" id="ARBA00010371"/>
    </source>
</evidence>
<dbReference type="SMART" id="SM00829">
    <property type="entry name" value="PKS_ER"/>
    <property type="match status" value="1"/>
</dbReference>
<evidence type="ECO:0000256" key="3">
    <source>
        <dbReference type="ARBA" id="ARBA00022723"/>
    </source>
</evidence>
<dbReference type="OrthoDB" id="1879366at2759"/>
<comment type="similarity">
    <text evidence="2">Belongs to the zinc-containing alcohol dehydrogenase family. Quinone oxidoreductase subfamily.</text>
</comment>
<keyword evidence="5" id="KW-0560">Oxidoreductase</keyword>
<name>A0A1S3HLJ4_LINAN</name>
<evidence type="ECO:0000256" key="1">
    <source>
        <dbReference type="ARBA" id="ARBA00001947"/>
    </source>
</evidence>
<dbReference type="Pfam" id="PF08240">
    <property type="entry name" value="ADH_N"/>
    <property type="match status" value="1"/>
</dbReference>
<evidence type="ECO:0000313" key="9">
    <source>
        <dbReference type="RefSeq" id="XP_013385884.1"/>
    </source>
</evidence>
<dbReference type="InterPro" id="IPR002364">
    <property type="entry name" value="Quin_OxRdtase/zeta-crystal_CS"/>
</dbReference>
<dbReference type="InterPro" id="IPR002328">
    <property type="entry name" value="ADH_Zn_CS"/>
</dbReference>
<gene>
    <name evidence="9" type="primary">LOC106155546</name>
</gene>
<dbReference type="STRING" id="7574.A0A1S3HLJ4"/>
<dbReference type="Gene3D" id="3.90.180.10">
    <property type="entry name" value="Medium-chain alcohol dehydrogenases, catalytic domain"/>
    <property type="match status" value="1"/>
</dbReference>
<dbReference type="GO" id="GO:0005737">
    <property type="term" value="C:cytoplasm"/>
    <property type="evidence" value="ECO:0007669"/>
    <property type="project" value="TreeGrafter"/>
</dbReference>
<dbReference type="PANTHER" id="PTHR42940">
    <property type="entry name" value="ALCOHOL DEHYDROGENASE 1-RELATED"/>
    <property type="match status" value="1"/>
</dbReference>
<dbReference type="InterPro" id="IPR013149">
    <property type="entry name" value="ADH-like_C"/>
</dbReference>
<accession>A0A1S3HLJ4</accession>
<protein>
    <submittedName>
        <fullName evidence="9">Uncharacterized protein LOC106155546</fullName>
    </submittedName>
</protein>
<dbReference type="PANTHER" id="PTHR42940:SF8">
    <property type="entry name" value="VACUOLAR PROTEIN SORTING-ASSOCIATED PROTEIN 11"/>
    <property type="match status" value="1"/>
</dbReference>
<dbReference type="SUPFAM" id="SSF51735">
    <property type="entry name" value="NAD(P)-binding Rossmann-fold domains"/>
    <property type="match status" value="1"/>
</dbReference>